<proteinExistence type="predicted"/>
<dbReference type="EMBL" id="FN654575">
    <property type="protein sequence ID" value="CBY35012.1"/>
    <property type="molecule type" value="Genomic_DNA"/>
</dbReference>
<dbReference type="Proteomes" id="UP000011014">
    <property type="component" value="Unassembled WGS sequence"/>
</dbReference>
<feature type="compositionally biased region" description="Low complexity" evidence="1">
    <location>
        <begin position="257"/>
        <end position="274"/>
    </location>
</feature>
<gene>
    <name evidence="3" type="ORF">GSOID_T00026796001</name>
</gene>
<dbReference type="PROSITE" id="PS51257">
    <property type="entry name" value="PROKAR_LIPOPROTEIN"/>
    <property type="match status" value="1"/>
</dbReference>
<accession>E4YHN8</accession>
<feature type="compositionally biased region" description="Polar residues" evidence="1">
    <location>
        <begin position="65"/>
        <end position="78"/>
    </location>
</feature>
<keyword evidence="2" id="KW-0732">Signal</keyword>
<feature type="compositionally biased region" description="Gly residues" evidence="1">
    <location>
        <begin position="275"/>
        <end position="288"/>
    </location>
</feature>
<feature type="chain" id="PRO_5013107649" evidence="2">
    <location>
        <begin position="16"/>
        <end position="403"/>
    </location>
</feature>
<organism evidence="3">
    <name type="scientific">Oikopleura dioica</name>
    <name type="common">Tunicate</name>
    <dbReference type="NCBI Taxonomy" id="34765"/>
    <lineage>
        <taxon>Eukaryota</taxon>
        <taxon>Metazoa</taxon>
        <taxon>Chordata</taxon>
        <taxon>Tunicata</taxon>
        <taxon>Appendicularia</taxon>
        <taxon>Copelata</taxon>
        <taxon>Oikopleuridae</taxon>
        <taxon>Oikopleura</taxon>
    </lineage>
</organism>
<name>E4YHN8_OIKDI</name>
<dbReference type="PANTHER" id="PTHR35559">
    <property type="entry name" value="CHITIN-BINDING TYPE-4 DOMAIN-CONTAINING PROTEIN"/>
    <property type="match status" value="1"/>
</dbReference>
<protein>
    <submittedName>
        <fullName evidence="3">Uncharacterized protein</fullName>
    </submittedName>
</protein>
<feature type="region of interest" description="Disordered" evidence="1">
    <location>
        <begin position="58"/>
        <end position="78"/>
    </location>
</feature>
<reference evidence="3" key="1">
    <citation type="journal article" date="2010" name="Science">
        <title>Plasticity of animal genome architecture unmasked by rapid evolution of a pelagic tunicate.</title>
        <authorList>
            <person name="Denoeud F."/>
            <person name="Henriet S."/>
            <person name="Mungpakdee S."/>
            <person name="Aury J.M."/>
            <person name="Da Silva C."/>
            <person name="Brinkmann H."/>
            <person name="Mikhaleva J."/>
            <person name="Olsen L.C."/>
            <person name="Jubin C."/>
            <person name="Canestro C."/>
            <person name="Bouquet J.M."/>
            <person name="Danks G."/>
            <person name="Poulain J."/>
            <person name="Campsteijn C."/>
            <person name="Adamski M."/>
            <person name="Cross I."/>
            <person name="Yadetie F."/>
            <person name="Muffato M."/>
            <person name="Louis A."/>
            <person name="Butcher S."/>
            <person name="Tsagkogeorga G."/>
            <person name="Konrad A."/>
            <person name="Singh S."/>
            <person name="Jensen M.F."/>
            <person name="Cong E.H."/>
            <person name="Eikeseth-Otteraa H."/>
            <person name="Noel B."/>
            <person name="Anthouard V."/>
            <person name="Porcel B.M."/>
            <person name="Kachouri-Lafond R."/>
            <person name="Nishino A."/>
            <person name="Ugolini M."/>
            <person name="Chourrout P."/>
            <person name="Nishida H."/>
            <person name="Aasland R."/>
            <person name="Huzurbazar S."/>
            <person name="Westhof E."/>
            <person name="Delsuc F."/>
            <person name="Lehrach H."/>
            <person name="Reinhardt R."/>
            <person name="Weissenbach J."/>
            <person name="Roy S.W."/>
            <person name="Artiguenave F."/>
            <person name="Postlethwait J.H."/>
            <person name="Manak J.R."/>
            <person name="Thompson E.M."/>
            <person name="Jaillon O."/>
            <person name="Du Pasquier L."/>
            <person name="Boudinot P."/>
            <person name="Liberles D.A."/>
            <person name="Volff J.N."/>
            <person name="Philippe H."/>
            <person name="Lenhard B."/>
            <person name="Roest Crollius H."/>
            <person name="Wincker P."/>
            <person name="Chourrout D."/>
        </authorList>
    </citation>
    <scope>NUCLEOTIDE SEQUENCE [LARGE SCALE GENOMIC DNA]</scope>
</reference>
<evidence type="ECO:0000256" key="1">
    <source>
        <dbReference type="SAM" id="MobiDB-lite"/>
    </source>
</evidence>
<dbReference type="AlphaFoldDB" id="E4YHN8"/>
<feature type="signal peptide" evidence="2">
    <location>
        <begin position="1"/>
        <end position="15"/>
    </location>
</feature>
<feature type="region of interest" description="Disordered" evidence="1">
    <location>
        <begin position="257"/>
        <end position="291"/>
    </location>
</feature>
<evidence type="ECO:0000256" key="2">
    <source>
        <dbReference type="SAM" id="SignalP"/>
    </source>
</evidence>
<sequence length="403" mass="43291">MKLFALSAFSAGVAAHSWIACTDYLEKNGRYYDHDLCRAWPRDAHNYAAIGGTFGGDRGFDHKPNSGSSPCKSSRNNNNYQGEHHSTVYYQGQQVVLAHPMKNHGTGPCTNPYIPDFGNWIYATPQTEPGQADQVLSVFKQNEVADLGRSPTGNGVDTEAYPKIGYANAPAFCEDTDKSLGTYSFNIPVDYPAGSYTFSWVWAFNGPTDYYSTCFEVEIVNDKAARDDIVLGRGQSITTAICDATGTSTGEAGSTVGCDGAETTQPPTTTQGTGTETGGNGGHSGAGTGDAEIRTNQMTGNIILQPAASGITRREIHVVFFGECSDDAVPNFWYADMTGTTSGDGSLLRKRRSDGTGLNEQHFVLVQTAAEDIQRAKIGFHWGFSNDGCELLEMPSVVHVTDS</sequence>
<dbReference type="Gene3D" id="2.70.50.70">
    <property type="match status" value="1"/>
</dbReference>
<evidence type="ECO:0000313" key="3">
    <source>
        <dbReference type="EMBL" id="CBY35012.1"/>
    </source>
</evidence>
<dbReference type="PANTHER" id="PTHR35559:SF1">
    <property type="entry name" value="CHITIN-BINDING TYPE-4 DOMAIN-CONTAINING PROTEIN"/>
    <property type="match status" value="1"/>
</dbReference>